<dbReference type="OrthoDB" id="3533051at2759"/>
<dbReference type="Proteomes" id="UP000193689">
    <property type="component" value="Unassembled WGS sequence"/>
</dbReference>
<dbReference type="Gene3D" id="3.40.50.300">
    <property type="entry name" value="P-loop containing nucleotide triphosphate hydrolases"/>
    <property type="match status" value="1"/>
</dbReference>
<evidence type="ECO:0000313" key="2">
    <source>
        <dbReference type="Proteomes" id="UP000193689"/>
    </source>
</evidence>
<comment type="caution">
    <text evidence="1">The sequence shown here is derived from an EMBL/GenBank/DDBJ whole genome shotgun (WGS) entry which is preliminary data.</text>
</comment>
<name>A0A1Y2DT44_9PEZI</name>
<sequence length="128" mass="14495">MQRMGLNLTSERPESLPVVVGIRNEGSICNALVTCYALRKSGRDGIRAALRANSVRVLFVVLQISKETLYGRTLAAEEPELAERIMREKVEDILEPMEEEKDLMVVDSLRDVDSLTRDIEGRIRRHVS</sequence>
<dbReference type="InterPro" id="IPR027417">
    <property type="entry name" value="P-loop_NTPase"/>
</dbReference>
<dbReference type="GeneID" id="63770592"/>
<dbReference type="STRING" id="1141098.A0A1Y2DT44"/>
<dbReference type="SUPFAM" id="SSF52540">
    <property type="entry name" value="P-loop containing nucleoside triphosphate hydrolases"/>
    <property type="match status" value="1"/>
</dbReference>
<organism evidence="1 2">
    <name type="scientific">Pseudomassariella vexata</name>
    <dbReference type="NCBI Taxonomy" id="1141098"/>
    <lineage>
        <taxon>Eukaryota</taxon>
        <taxon>Fungi</taxon>
        <taxon>Dikarya</taxon>
        <taxon>Ascomycota</taxon>
        <taxon>Pezizomycotina</taxon>
        <taxon>Sordariomycetes</taxon>
        <taxon>Xylariomycetidae</taxon>
        <taxon>Amphisphaeriales</taxon>
        <taxon>Pseudomassariaceae</taxon>
        <taxon>Pseudomassariella</taxon>
    </lineage>
</organism>
<dbReference type="EMBL" id="MCFJ01000009">
    <property type="protein sequence ID" value="ORY62427.1"/>
    <property type="molecule type" value="Genomic_DNA"/>
</dbReference>
<evidence type="ECO:0000313" key="1">
    <source>
        <dbReference type="EMBL" id="ORY62427.1"/>
    </source>
</evidence>
<reference evidence="1 2" key="1">
    <citation type="submission" date="2016-07" db="EMBL/GenBank/DDBJ databases">
        <title>Pervasive Adenine N6-methylation of Active Genes in Fungi.</title>
        <authorList>
            <consortium name="DOE Joint Genome Institute"/>
            <person name="Mondo S.J."/>
            <person name="Dannebaum R.O."/>
            <person name="Kuo R.C."/>
            <person name="Labutti K."/>
            <person name="Haridas S."/>
            <person name="Kuo A."/>
            <person name="Salamov A."/>
            <person name="Ahrendt S.R."/>
            <person name="Lipzen A."/>
            <person name="Sullivan W."/>
            <person name="Andreopoulos W.B."/>
            <person name="Clum A."/>
            <person name="Lindquist E."/>
            <person name="Daum C."/>
            <person name="Ramamoorthy G.K."/>
            <person name="Gryganskyi A."/>
            <person name="Culley D."/>
            <person name="Magnuson J.K."/>
            <person name="James T.Y."/>
            <person name="O'Malley M.A."/>
            <person name="Stajich J.E."/>
            <person name="Spatafora J.W."/>
            <person name="Visel A."/>
            <person name="Grigoriev I.V."/>
        </authorList>
    </citation>
    <scope>NUCLEOTIDE SEQUENCE [LARGE SCALE GENOMIC DNA]</scope>
    <source>
        <strain evidence="1 2">CBS 129021</strain>
    </source>
</reference>
<accession>A0A1Y2DT44</accession>
<dbReference type="RefSeq" id="XP_040714263.1">
    <property type="nucleotide sequence ID" value="XM_040854380.1"/>
</dbReference>
<dbReference type="AlphaFoldDB" id="A0A1Y2DT44"/>
<protein>
    <recommendedName>
        <fullName evidence="3">Gluconate kinase</fullName>
    </recommendedName>
</protein>
<keyword evidence="2" id="KW-1185">Reference proteome</keyword>
<proteinExistence type="predicted"/>
<gene>
    <name evidence="1" type="ORF">BCR38DRAFT_239575</name>
</gene>
<evidence type="ECO:0008006" key="3">
    <source>
        <dbReference type="Google" id="ProtNLM"/>
    </source>
</evidence>
<dbReference type="InParanoid" id="A0A1Y2DT44"/>